<protein>
    <submittedName>
        <fullName evidence="11">C-type cytochrome</fullName>
    </submittedName>
</protein>
<dbReference type="InterPro" id="IPR036909">
    <property type="entry name" value="Cyt_c-like_dom_sf"/>
</dbReference>
<dbReference type="EMBL" id="JAIOIV010000076">
    <property type="protein sequence ID" value="MBZ0156436.1"/>
    <property type="molecule type" value="Genomic_DNA"/>
</dbReference>
<keyword evidence="7 9" id="KW-0408">Iron</keyword>
<keyword evidence="6" id="KW-0249">Electron transport</keyword>
<dbReference type="GO" id="GO:0009055">
    <property type="term" value="F:electron transfer activity"/>
    <property type="evidence" value="ECO:0007669"/>
    <property type="project" value="InterPro"/>
</dbReference>
<dbReference type="PANTHER" id="PTHR34688">
    <property type="entry name" value="CYTOCHROME C6, CHLOROPLASTIC"/>
    <property type="match status" value="1"/>
</dbReference>
<evidence type="ECO:0000256" key="2">
    <source>
        <dbReference type="ARBA" id="ARBA00009650"/>
    </source>
</evidence>
<feature type="domain" description="Cytochrome c" evidence="10">
    <location>
        <begin position="25"/>
        <end position="106"/>
    </location>
</feature>
<organism evidence="11 12">
    <name type="scientific">Candidatus Nitrobium versatile</name>
    <dbReference type="NCBI Taxonomy" id="2884831"/>
    <lineage>
        <taxon>Bacteria</taxon>
        <taxon>Pseudomonadati</taxon>
        <taxon>Nitrospirota</taxon>
        <taxon>Nitrospiria</taxon>
        <taxon>Nitrospirales</taxon>
        <taxon>Nitrospiraceae</taxon>
        <taxon>Candidatus Nitrobium</taxon>
    </lineage>
</organism>
<evidence type="ECO:0000256" key="4">
    <source>
        <dbReference type="ARBA" id="ARBA00022617"/>
    </source>
</evidence>
<dbReference type="PROSITE" id="PS51007">
    <property type="entry name" value="CYTC"/>
    <property type="match status" value="1"/>
</dbReference>
<proteinExistence type="inferred from homology"/>
<comment type="subcellular location">
    <subcellularLocation>
        <location evidence="1">Cellular thylakoid lumen</location>
    </subcellularLocation>
</comment>
<comment type="caution">
    <text evidence="11">The sequence shown here is derived from an EMBL/GenBank/DDBJ whole genome shotgun (WGS) entry which is preliminary data.</text>
</comment>
<dbReference type="Gene3D" id="1.10.760.10">
    <property type="entry name" value="Cytochrome c-like domain"/>
    <property type="match status" value="1"/>
</dbReference>
<evidence type="ECO:0000256" key="9">
    <source>
        <dbReference type="PROSITE-ProRule" id="PRU00433"/>
    </source>
</evidence>
<dbReference type="PANTHER" id="PTHR34688:SF2">
    <property type="entry name" value="CYTOCHROME C6, CHLOROPLASTIC"/>
    <property type="match status" value="1"/>
</dbReference>
<dbReference type="InterPro" id="IPR009056">
    <property type="entry name" value="Cyt_c-like_dom"/>
</dbReference>
<evidence type="ECO:0000256" key="6">
    <source>
        <dbReference type="ARBA" id="ARBA00022982"/>
    </source>
</evidence>
<dbReference type="InterPro" id="IPR023655">
    <property type="entry name" value="Cyt_C6"/>
</dbReference>
<dbReference type="SUPFAM" id="SSF46626">
    <property type="entry name" value="Cytochrome c"/>
    <property type="match status" value="1"/>
</dbReference>
<keyword evidence="3" id="KW-0813">Transport</keyword>
<reference evidence="11" key="1">
    <citation type="journal article" date="2021" name="bioRxiv">
        <title>Unraveling nitrogen, sulfur and carbon metabolic pathways and microbial community transcriptional responses to substrate deprivation and toxicity stresses in a bioreactor mimicking anoxic brackish coastal sediment conditions.</title>
        <authorList>
            <person name="Martins P.D."/>
            <person name="Echeveste M.J."/>
            <person name="Arshad A."/>
            <person name="Kurth J."/>
            <person name="Ouboter H."/>
            <person name="Jetten M.S.M."/>
            <person name="Welte C.U."/>
        </authorList>
    </citation>
    <scope>NUCLEOTIDE SEQUENCE</scope>
    <source>
        <strain evidence="11">MAG_39</strain>
    </source>
</reference>
<evidence type="ECO:0000256" key="1">
    <source>
        <dbReference type="ARBA" id="ARBA00004518"/>
    </source>
</evidence>
<evidence type="ECO:0000313" key="12">
    <source>
        <dbReference type="Proteomes" id="UP000705867"/>
    </source>
</evidence>
<evidence type="ECO:0000256" key="5">
    <source>
        <dbReference type="ARBA" id="ARBA00022723"/>
    </source>
</evidence>
<keyword evidence="5 9" id="KW-0479">Metal-binding</keyword>
<dbReference type="AlphaFoldDB" id="A0A953LWY9"/>
<evidence type="ECO:0000259" key="10">
    <source>
        <dbReference type="PROSITE" id="PS51007"/>
    </source>
</evidence>
<dbReference type="GO" id="GO:0020037">
    <property type="term" value="F:heme binding"/>
    <property type="evidence" value="ECO:0007669"/>
    <property type="project" value="InterPro"/>
</dbReference>
<evidence type="ECO:0000256" key="7">
    <source>
        <dbReference type="ARBA" id="ARBA00023004"/>
    </source>
</evidence>
<name>A0A953LWY9_9BACT</name>
<evidence type="ECO:0000256" key="3">
    <source>
        <dbReference type="ARBA" id="ARBA00022448"/>
    </source>
</evidence>
<keyword evidence="4 9" id="KW-0349">Heme</keyword>
<reference evidence="11" key="2">
    <citation type="submission" date="2021-08" db="EMBL/GenBank/DDBJ databases">
        <authorList>
            <person name="Dalcin Martins P."/>
        </authorList>
    </citation>
    <scope>NUCLEOTIDE SEQUENCE</scope>
    <source>
        <strain evidence="11">MAG_39</strain>
    </source>
</reference>
<evidence type="ECO:0000313" key="11">
    <source>
        <dbReference type="EMBL" id="MBZ0156436.1"/>
    </source>
</evidence>
<comment type="similarity">
    <text evidence="2">Belongs to the cytochrome c family. PetJ subfamily.</text>
</comment>
<dbReference type="GO" id="GO:0031979">
    <property type="term" value="C:plasma membrane-derived thylakoid lumen"/>
    <property type="evidence" value="ECO:0007669"/>
    <property type="project" value="UniProtKB-SubCell"/>
</dbReference>
<accession>A0A953LWY9</accession>
<sequence>MKTGIIVYTVAVTLWGMAVFAADNGKLKSGEALFKKHCSVCHPNGGNVINPKKTLKKADLAANGIKAPGDIVKKMRRPGPGMTQFDSAKVPDKEALEIAEYVLATF</sequence>
<dbReference type="GO" id="GO:0005506">
    <property type="term" value="F:iron ion binding"/>
    <property type="evidence" value="ECO:0007669"/>
    <property type="project" value="InterPro"/>
</dbReference>
<gene>
    <name evidence="11" type="ORF">K8I29_09550</name>
</gene>
<keyword evidence="8" id="KW-0793">Thylakoid</keyword>
<evidence type="ECO:0000256" key="8">
    <source>
        <dbReference type="ARBA" id="ARBA00023078"/>
    </source>
</evidence>
<dbReference type="Proteomes" id="UP000705867">
    <property type="component" value="Unassembled WGS sequence"/>
</dbReference>
<dbReference type="Pfam" id="PF13442">
    <property type="entry name" value="Cytochrome_CBB3"/>
    <property type="match status" value="1"/>
</dbReference>